<reference evidence="1" key="1">
    <citation type="submission" date="2014-09" db="EMBL/GenBank/DDBJ databases">
        <authorList>
            <person name="Magalhaes I.L.F."/>
            <person name="Oliveira U."/>
            <person name="Santos F.R."/>
            <person name="Vidigal T.H.D.A."/>
            <person name="Brescovit A.D."/>
            <person name="Santos A.J."/>
        </authorList>
    </citation>
    <scope>NUCLEOTIDE SEQUENCE</scope>
    <source>
        <tissue evidence="1">Shoot tissue taken approximately 20 cm above the soil surface</tissue>
    </source>
</reference>
<dbReference type="InterPro" id="IPR032675">
    <property type="entry name" value="LRR_dom_sf"/>
</dbReference>
<sequence>MMALCPGLHTLDLRRCNCSNLLYGAKAFIPPAGENLRSITVAECDGETRLDAVSVPSLHSFRYSGRFLVSPFLLPEDAALTELYVCVGEPIPRIFSGYFNRALPDDLSGLTVLTICNNALKIASSLLNDGGSDQSTKLSKLQSLRELQLLMFGMESHNLADIYAFLKSCHCPNLERLFVQLPTIGDEPSEDLLDEVVAEPPEDGLGNL</sequence>
<dbReference type="EMBL" id="GBRH01282787">
    <property type="protein sequence ID" value="JAD15108.1"/>
    <property type="molecule type" value="Transcribed_RNA"/>
</dbReference>
<accession>A0A0A8XQY6</accession>
<name>A0A0A8XQY6_ARUDO</name>
<reference evidence="1" key="2">
    <citation type="journal article" date="2015" name="Data Brief">
        <title>Shoot transcriptome of the giant reed, Arundo donax.</title>
        <authorList>
            <person name="Barrero R.A."/>
            <person name="Guerrero F.D."/>
            <person name="Moolhuijzen P."/>
            <person name="Goolsby J.A."/>
            <person name="Tidwell J."/>
            <person name="Bellgard S.E."/>
            <person name="Bellgard M.I."/>
        </authorList>
    </citation>
    <scope>NUCLEOTIDE SEQUENCE</scope>
    <source>
        <tissue evidence="1">Shoot tissue taken approximately 20 cm above the soil surface</tissue>
    </source>
</reference>
<organism evidence="1">
    <name type="scientific">Arundo donax</name>
    <name type="common">Giant reed</name>
    <name type="synonym">Donax arundinaceus</name>
    <dbReference type="NCBI Taxonomy" id="35708"/>
    <lineage>
        <taxon>Eukaryota</taxon>
        <taxon>Viridiplantae</taxon>
        <taxon>Streptophyta</taxon>
        <taxon>Embryophyta</taxon>
        <taxon>Tracheophyta</taxon>
        <taxon>Spermatophyta</taxon>
        <taxon>Magnoliopsida</taxon>
        <taxon>Liliopsida</taxon>
        <taxon>Poales</taxon>
        <taxon>Poaceae</taxon>
        <taxon>PACMAD clade</taxon>
        <taxon>Arundinoideae</taxon>
        <taxon>Arundineae</taxon>
        <taxon>Arundo</taxon>
    </lineage>
</organism>
<evidence type="ECO:0000313" key="1">
    <source>
        <dbReference type="EMBL" id="JAD15108.1"/>
    </source>
</evidence>
<dbReference type="SUPFAM" id="SSF52047">
    <property type="entry name" value="RNI-like"/>
    <property type="match status" value="1"/>
</dbReference>
<dbReference type="Gene3D" id="3.80.10.10">
    <property type="entry name" value="Ribonuclease Inhibitor"/>
    <property type="match status" value="1"/>
</dbReference>
<protein>
    <recommendedName>
        <fullName evidence="2">FBD domain-containing protein</fullName>
    </recommendedName>
</protein>
<proteinExistence type="predicted"/>
<dbReference type="PANTHER" id="PTHR34145">
    <property type="entry name" value="OS02G0105600 PROTEIN"/>
    <property type="match status" value="1"/>
</dbReference>
<dbReference type="PANTHER" id="PTHR34145:SF65">
    <property type="entry name" value="FBD DOMAIN-CONTAINING PROTEIN"/>
    <property type="match status" value="1"/>
</dbReference>
<dbReference type="InterPro" id="IPR053772">
    <property type="entry name" value="At1g61320/At1g61330-like"/>
</dbReference>
<evidence type="ECO:0008006" key="2">
    <source>
        <dbReference type="Google" id="ProtNLM"/>
    </source>
</evidence>
<dbReference type="AlphaFoldDB" id="A0A0A8XQY6"/>